<dbReference type="RefSeq" id="WP_073855185.1">
    <property type="nucleotide sequence ID" value="NZ_BAAATC010000019.1"/>
</dbReference>
<gene>
    <name evidence="2" type="ORF">BV510_18555</name>
    <name evidence="3" type="ORF">CRI78_25240</name>
</gene>
<dbReference type="OrthoDB" id="8722217at2"/>
<evidence type="ECO:0000313" key="2">
    <source>
        <dbReference type="EMBL" id="OPE52371.1"/>
    </source>
</evidence>
<dbReference type="InterPro" id="IPR037401">
    <property type="entry name" value="SnoaL-like"/>
</dbReference>
<accession>A0A1Q4HJV7</accession>
<dbReference type="EMBL" id="MIJD01000208">
    <property type="protein sequence ID" value="OPE52371.1"/>
    <property type="molecule type" value="Genomic_DNA"/>
</dbReference>
<dbReference type="Proteomes" id="UP000220340">
    <property type="component" value="Unassembled WGS sequence"/>
</dbReference>
<reference evidence="3 5" key="2">
    <citation type="submission" date="2017-10" db="EMBL/GenBank/DDBJ databases">
        <title>The new phylogeny of genus Mycobacterium.</title>
        <authorList>
            <person name="Tortoli E."/>
            <person name="Trovato A."/>
            <person name="Cirillo D.M."/>
        </authorList>
    </citation>
    <scope>NUCLEOTIDE SEQUENCE [LARGE SCALE GENOMIC DNA]</scope>
    <source>
        <strain evidence="3 5">IP141170001</strain>
    </source>
</reference>
<name>A0A1Q4HJV7_9MYCO</name>
<dbReference type="GO" id="GO:0016853">
    <property type="term" value="F:isomerase activity"/>
    <property type="evidence" value="ECO:0007669"/>
    <property type="project" value="UniProtKB-KW"/>
</dbReference>
<keyword evidence="3" id="KW-0413">Isomerase</keyword>
<dbReference type="Gene3D" id="3.10.450.50">
    <property type="match status" value="1"/>
</dbReference>
<evidence type="ECO:0000259" key="1">
    <source>
        <dbReference type="Pfam" id="PF12680"/>
    </source>
</evidence>
<organism evidence="3 5">
    <name type="scientific">Mycolicibacterium diernhoferi</name>
    <dbReference type="NCBI Taxonomy" id="1801"/>
    <lineage>
        <taxon>Bacteria</taxon>
        <taxon>Bacillati</taxon>
        <taxon>Actinomycetota</taxon>
        <taxon>Actinomycetes</taxon>
        <taxon>Mycobacteriales</taxon>
        <taxon>Mycobacteriaceae</taxon>
        <taxon>Mycolicibacterium</taxon>
    </lineage>
</organism>
<sequence length="143" mass="16010">MDTRETVTELLRRIAAGDPTKIAELYAERISWQLNWPDGDYTESLPWIRQRDTRADVAEHFRLIADHHVAEQSTAEVHSVLVDGSEAIVLGAFHNTAKSTGRRYDAAFALHLTVEDGLITRHHAYEDSLAVMRAFARPGADSA</sequence>
<dbReference type="PANTHER" id="PTHR41252:SF1">
    <property type="entry name" value="BLR2505 PROTEIN"/>
    <property type="match status" value="1"/>
</dbReference>
<dbReference type="PANTHER" id="PTHR41252">
    <property type="entry name" value="BLR2505 PROTEIN"/>
    <property type="match status" value="1"/>
</dbReference>
<dbReference type="InterPro" id="IPR032710">
    <property type="entry name" value="NTF2-like_dom_sf"/>
</dbReference>
<reference evidence="2 4" key="1">
    <citation type="submission" date="2016-09" db="EMBL/GenBank/DDBJ databases">
        <title>genome sequences of unsequenced Mycobacteria.</title>
        <authorList>
            <person name="Greninger A.L."/>
            <person name="Jerome K.R."/>
            <person name="Mcnair B."/>
            <person name="Wallis C."/>
            <person name="Fang F."/>
        </authorList>
    </citation>
    <scope>NUCLEOTIDE SEQUENCE [LARGE SCALE GENOMIC DNA]</scope>
    <source>
        <strain evidence="2 4">BM1</strain>
    </source>
</reference>
<evidence type="ECO:0000313" key="4">
    <source>
        <dbReference type="Proteomes" id="UP000191039"/>
    </source>
</evidence>
<evidence type="ECO:0000313" key="3">
    <source>
        <dbReference type="EMBL" id="PEG51661.1"/>
    </source>
</evidence>
<dbReference type="Proteomes" id="UP000191039">
    <property type="component" value="Unassembled WGS sequence"/>
</dbReference>
<evidence type="ECO:0000313" key="5">
    <source>
        <dbReference type="Proteomes" id="UP000220340"/>
    </source>
</evidence>
<keyword evidence="5" id="KW-1185">Reference proteome</keyword>
<dbReference type="SUPFAM" id="SSF54427">
    <property type="entry name" value="NTF2-like"/>
    <property type="match status" value="1"/>
</dbReference>
<feature type="domain" description="SnoaL-like" evidence="1">
    <location>
        <begin position="7"/>
        <end position="122"/>
    </location>
</feature>
<protein>
    <submittedName>
        <fullName evidence="3">Ketosteroid isomerase</fullName>
    </submittedName>
</protein>
<dbReference type="Pfam" id="PF12680">
    <property type="entry name" value="SnoaL_2"/>
    <property type="match status" value="1"/>
</dbReference>
<proteinExistence type="predicted"/>
<dbReference type="EMBL" id="PDCR01000045">
    <property type="protein sequence ID" value="PEG51661.1"/>
    <property type="molecule type" value="Genomic_DNA"/>
</dbReference>
<comment type="caution">
    <text evidence="3">The sequence shown here is derived from an EMBL/GenBank/DDBJ whole genome shotgun (WGS) entry which is preliminary data.</text>
</comment>
<dbReference type="AlphaFoldDB" id="A0A1Q4HJV7"/>
<dbReference type="STRING" id="1801.BRW64_05825"/>